<proteinExistence type="predicted"/>
<dbReference type="RefSeq" id="WP_018095082.1">
    <property type="nucleotide sequence ID" value="NZ_JAHVCQ010000001.1"/>
</dbReference>
<protein>
    <submittedName>
        <fullName evidence="1">Uncharacterized protein</fullName>
    </submittedName>
</protein>
<dbReference type="AlphaFoldDB" id="A0A2J0YZ60"/>
<evidence type="ECO:0000313" key="2">
    <source>
        <dbReference type="Proteomes" id="UP000231987"/>
    </source>
</evidence>
<dbReference type="EMBL" id="NJGD01000009">
    <property type="protein sequence ID" value="PJR13571.1"/>
    <property type="molecule type" value="Genomic_DNA"/>
</dbReference>
<gene>
    <name evidence="1" type="ORF">CEJ86_20450</name>
</gene>
<reference evidence="1 2" key="1">
    <citation type="submission" date="2017-06" db="EMBL/GenBank/DDBJ databases">
        <title>Ensifer strains isolated from leguminous trees and herbs display diverse denitrification phenotypes with some acting as strong N2O sinks.</title>
        <authorList>
            <person name="Woliy K."/>
            <person name="Mania D."/>
            <person name="Bakken L.R."/>
            <person name="Frostegard A."/>
        </authorList>
    </citation>
    <scope>NUCLEOTIDE SEQUENCE [LARGE SCALE GENOMIC DNA]</scope>
    <source>
        <strain evidence="1 2">AC50a</strain>
    </source>
</reference>
<comment type="caution">
    <text evidence="1">The sequence shown here is derived from an EMBL/GenBank/DDBJ whole genome shotgun (WGS) entry which is preliminary data.</text>
</comment>
<accession>A0A2J0YZ60</accession>
<organism evidence="1 2">
    <name type="scientific">Rhizobium meliloti</name>
    <name type="common">Ensifer meliloti</name>
    <name type="synonym">Sinorhizobium meliloti</name>
    <dbReference type="NCBI Taxonomy" id="382"/>
    <lineage>
        <taxon>Bacteria</taxon>
        <taxon>Pseudomonadati</taxon>
        <taxon>Pseudomonadota</taxon>
        <taxon>Alphaproteobacteria</taxon>
        <taxon>Hyphomicrobiales</taxon>
        <taxon>Rhizobiaceae</taxon>
        <taxon>Sinorhizobium/Ensifer group</taxon>
        <taxon>Sinorhizobium</taxon>
    </lineage>
</organism>
<dbReference type="Proteomes" id="UP000231987">
    <property type="component" value="Unassembled WGS sequence"/>
</dbReference>
<evidence type="ECO:0000313" key="1">
    <source>
        <dbReference type="EMBL" id="PJR13571.1"/>
    </source>
</evidence>
<sequence length="135" mass="13893">MSSIVNGRSLALACVAASLTLVAGCQSGRPAAPAASSAALPTMERIALGANGCWFKSGDAAFKAYRLAPELNSFSGRPRILIVPRKSPESRPLAVVEAEGQPARLQAFGPLMSEPVGTRIAADVRRWAAGGKGCS</sequence>
<name>A0A2J0YZ60_RHIML</name>